<accession>A0A0H2UR12</accession>
<protein>
    <submittedName>
        <fullName evidence="1">Uncharacterized protein</fullName>
    </submittedName>
</protein>
<dbReference type="KEGG" id="spn:SP_1495"/>
<proteinExistence type="predicted"/>
<reference evidence="1 2" key="1">
    <citation type="journal article" date="2001" name="Science">
        <title>Complete genome sequence of a virulent isolate of Streptococcus pneumoniae.</title>
        <authorList>
            <person name="Tettelin H."/>
            <person name="Nelson K.E."/>
            <person name="Paulsen I.T."/>
            <person name="Eisen J.A."/>
            <person name="Read T.D."/>
            <person name="Peterson S."/>
            <person name="Heidelberg J."/>
            <person name="DeBoy R.T."/>
            <person name="Haft D.H."/>
            <person name="Dodson R.J."/>
            <person name="Durkin A.S."/>
            <person name="Gwinn M."/>
            <person name="Kolonay J.F."/>
            <person name="Nelson W.C."/>
            <person name="Peterson J.D."/>
            <person name="Umayam L.A."/>
            <person name="White O."/>
            <person name="Salzberg S.L."/>
            <person name="Lewis M.R."/>
            <person name="Radune D."/>
            <person name="Holtzapple E."/>
            <person name="Khouri H."/>
            <person name="Wolf A.M."/>
            <person name="Utterback T.R."/>
            <person name="Hansen C.L."/>
            <person name="McDonald L.A."/>
            <person name="Feldblyum T.V."/>
            <person name="Angiuoli S."/>
            <person name="Dickinson T."/>
            <person name="Hickey E.K."/>
            <person name="Holt I.E."/>
            <person name="Loftus B.J."/>
            <person name="Yang F."/>
            <person name="Smith H.O."/>
            <person name="Venter J.C."/>
            <person name="Dougherty B.A."/>
            <person name="Morrison D.A."/>
            <person name="Hollingshead S.K."/>
            <person name="Fraser C.M."/>
        </authorList>
    </citation>
    <scope>NUCLEOTIDE SEQUENCE [LARGE SCALE GENOMIC DNA]</scope>
    <source>
        <strain evidence="2">ATCC BAA-334 / TIGR4</strain>
    </source>
</reference>
<dbReference type="Proteomes" id="UP000000585">
    <property type="component" value="Chromosome"/>
</dbReference>
<keyword evidence="2" id="KW-1185">Reference proteome</keyword>
<sequence>MYQNEDLYKKGLNVELAHQQIKGFFEAEFKNRINGVLNTKIKNSTLNRVNKKTIHQSNKNSMINLKQKQRKMLKNKAILC</sequence>
<dbReference type="AlphaFoldDB" id="A0A0H2UR12"/>
<dbReference type="RefSeq" id="WP_000284543.1">
    <property type="nucleotide sequence ID" value="NC_003028.3"/>
</dbReference>
<dbReference type="EnsemblBacteria" id="AAK75587">
    <property type="protein sequence ID" value="AAK75587"/>
    <property type="gene ID" value="SP_1495"/>
</dbReference>
<organism evidence="1 2">
    <name type="scientific">Streptococcus pneumoniae serotype 4 (strain ATCC BAA-334 / TIGR4)</name>
    <dbReference type="NCBI Taxonomy" id="170187"/>
    <lineage>
        <taxon>Bacteria</taxon>
        <taxon>Bacillati</taxon>
        <taxon>Bacillota</taxon>
        <taxon>Bacilli</taxon>
        <taxon>Lactobacillales</taxon>
        <taxon>Streptococcaceae</taxon>
        <taxon>Streptococcus</taxon>
    </lineage>
</organism>
<gene>
    <name evidence="1" type="ordered locus">SP_1495</name>
</gene>
<dbReference type="EMBL" id="AE005672">
    <property type="protein sequence ID" value="AAK75587.1"/>
    <property type="molecule type" value="Genomic_DNA"/>
</dbReference>
<evidence type="ECO:0000313" key="1">
    <source>
        <dbReference type="EMBL" id="AAK75587.1"/>
    </source>
</evidence>
<evidence type="ECO:0000313" key="2">
    <source>
        <dbReference type="Proteomes" id="UP000000585"/>
    </source>
</evidence>
<name>A0A0H2UR12_STRPN</name>
<dbReference type="eggNOG" id="ENOG5032M89">
    <property type="taxonomic scope" value="Bacteria"/>
</dbReference>
<dbReference type="PaxDb" id="170187-SP_1495"/>
<dbReference type="GeneID" id="93875714"/>
<dbReference type="BioCyc" id="SPNE170187:G1FZB-1508-MONOMER"/>